<evidence type="ECO:0000256" key="4">
    <source>
        <dbReference type="ARBA" id="ARBA00022989"/>
    </source>
</evidence>
<dbReference type="Pfam" id="PF01810">
    <property type="entry name" value="LysE"/>
    <property type="match status" value="1"/>
</dbReference>
<evidence type="ECO:0000256" key="6">
    <source>
        <dbReference type="SAM" id="Phobius"/>
    </source>
</evidence>
<feature type="transmembrane region" description="Helical" evidence="6">
    <location>
        <begin position="120"/>
        <end position="141"/>
    </location>
</feature>
<feature type="transmembrane region" description="Helical" evidence="6">
    <location>
        <begin position="187"/>
        <end position="207"/>
    </location>
</feature>
<keyword evidence="4 6" id="KW-1133">Transmembrane helix</keyword>
<evidence type="ECO:0000256" key="2">
    <source>
        <dbReference type="ARBA" id="ARBA00022475"/>
    </source>
</evidence>
<dbReference type="GO" id="GO:0015171">
    <property type="term" value="F:amino acid transmembrane transporter activity"/>
    <property type="evidence" value="ECO:0007669"/>
    <property type="project" value="TreeGrafter"/>
</dbReference>
<reference evidence="7 8" key="1">
    <citation type="journal article" date="2016" name="Biochim. Biophys. Acta">
        <title>Photochemical characterization of actinorhodopsin and its functional existence in the natural host.</title>
        <authorList>
            <person name="Nakamura S."/>
            <person name="Kikukawa T."/>
            <person name="Tamogami J."/>
            <person name="Kamiya M."/>
            <person name="Aizawa T."/>
            <person name="Hahn M.W."/>
            <person name="Ihara K."/>
            <person name="Kamo N."/>
            <person name="Demura M."/>
        </authorList>
    </citation>
    <scope>NUCLEOTIDE SEQUENCE [LARGE SCALE GENOMIC DNA]</scope>
    <source>
        <strain evidence="7 8">MWH-Dar1</strain>
    </source>
</reference>
<name>A0A1D9DXN0_9MICO</name>
<organism evidence="7 8">
    <name type="scientific">Candidatus Rhodoluna planktonica</name>
    <dbReference type="NCBI Taxonomy" id="535712"/>
    <lineage>
        <taxon>Bacteria</taxon>
        <taxon>Bacillati</taxon>
        <taxon>Actinomycetota</taxon>
        <taxon>Actinomycetes</taxon>
        <taxon>Micrococcales</taxon>
        <taxon>Microbacteriaceae</taxon>
        <taxon>Luna cluster</taxon>
        <taxon>Luna-1 subcluster</taxon>
        <taxon>Rhodoluna</taxon>
    </lineage>
</organism>
<evidence type="ECO:0000256" key="3">
    <source>
        <dbReference type="ARBA" id="ARBA00022692"/>
    </source>
</evidence>
<dbReference type="RefSeq" id="WP_070954072.1">
    <property type="nucleotide sequence ID" value="NZ_CP015208.1"/>
</dbReference>
<accession>A0A1D9DXN0</accession>
<dbReference type="STRING" id="535712.A4Z71_00595"/>
<evidence type="ECO:0000256" key="1">
    <source>
        <dbReference type="ARBA" id="ARBA00004651"/>
    </source>
</evidence>
<dbReference type="OrthoDB" id="3175972at2"/>
<comment type="subcellular location">
    <subcellularLocation>
        <location evidence="1">Cell membrane</location>
        <topology evidence="1">Multi-pass membrane protein</topology>
    </subcellularLocation>
</comment>
<proteinExistence type="predicted"/>
<feature type="transmembrane region" description="Helical" evidence="6">
    <location>
        <begin position="39"/>
        <end position="62"/>
    </location>
</feature>
<evidence type="ECO:0008006" key="9">
    <source>
        <dbReference type="Google" id="ProtNLM"/>
    </source>
</evidence>
<dbReference type="PIRSF" id="PIRSF006324">
    <property type="entry name" value="LeuE"/>
    <property type="match status" value="1"/>
</dbReference>
<dbReference type="GO" id="GO:0005886">
    <property type="term" value="C:plasma membrane"/>
    <property type="evidence" value="ECO:0007669"/>
    <property type="project" value="UniProtKB-SubCell"/>
</dbReference>
<dbReference type="EMBL" id="CP015208">
    <property type="protein sequence ID" value="AOY55555.1"/>
    <property type="molecule type" value="Genomic_DNA"/>
</dbReference>
<dbReference type="PANTHER" id="PTHR30086">
    <property type="entry name" value="ARGININE EXPORTER PROTEIN ARGO"/>
    <property type="match status" value="1"/>
</dbReference>
<sequence length="211" mass="22435">MPSLADFITFVIASLIIIVIPGPSVVFSVGRTLALGRPAGLATVIGNAVGTSVWVLFAAFGLAGLLQLFPPLIDIVKIIGALYLAYLGVQTIRSSGNKHAEIAEQNQTAKSVKQIFREGFTVGLANPKVAVFFTAVLPQFINPEGNFIIQFLLLGLIFEVLGVIGDSTYVIAAAYVRNWILTVPARLTRIVSVGGMMIVGLALWLLIEAAL</sequence>
<feature type="transmembrane region" description="Helical" evidence="6">
    <location>
        <begin position="68"/>
        <end position="89"/>
    </location>
</feature>
<feature type="transmembrane region" description="Helical" evidence="6">
    <location>
        <begin position="147"/>
        <end position="175"/>
    </location>
</feature>
<evidence type="ECO:0000256" key="5">
    <source>
        <dbReference type="ARBA" id="ARBA00023136"/>
    </source>
</evidence>
<gene>
    <name evidence="7" type="ORF">A4Z71_00595</name>
</gene>
<keyword evidence="5 6" id="KW-0472">Membrane</keyword>
<dbReference type="AlphaFoldDB" id="A0A1D9DXN0"/>
<dbReference type="PANTHER" id="PTHR30086:SF20">
    <property type="entry name" value="ARGININE EXPORTER PROTEIN ARGO-RELATED"/>
    <property type="match status" value="1"/>
</dbReference>
<keyword evidence="3 6" id="KW-0812">Transmembrane</keyword>
<feature type="transmembrane region" description="Helical" evidence="6">
    <location>
        <begin position="6"/>
        <end position="27"/>
    </location>
</feature>
<keyword evidence="2" id="KW-1003">Cell membrane</keyword>
<evidence type="ECO:0000313" key="8">
    <source>
        <dbReference type="Proteomes" id="UP000243784"/>
    </source>
</evidence>
<dbReference type="Proteomes" id="UP000243784">
    <property type="component" value="Chromosome"/>
</dbReference>
<protein>
    <recommendedName>
        <fullName evidence="9">Lysine transporter LysE</fullName>
    </recommendedName>
</protein>
<evidence type="ECO:0000313" key="7">
    <source>
        <dbReference type="EMBL" id="AOY55555.1"/>
    </source>
</evidence>
<keyword evidence="8" id="KW-1185">Reference proteome</keyword>
<dbReference type="KEGG" id="rpla:A4Z71_00595"/>
<dbReference type="InterPro" id="IPR001123">
    <property type="entry name" value="LeuE-type"/>
</dbReference>